<evidence type="ECO:0000313" key="1">
    <source>
        <dbReference type="EMBL" id="SET95288.1"/>
    </source>
</evidence>
<dbReference type="Pfam" id="PF19570">
    <property type="entry name" value="DUF6088"/>
    <property type="match status" value="1"/>
</dbReference>
<keyword evidence="2" id="KW-1185">Reference proteome</keyword>
<protein>
    <recommendedName>
        <fullName evidence="3">Transcriptional regulator, AbiEi antitoxin, Type IV TA system</fullName>
    </recommendedName>
</protein>
<sequence>MAEKIYDKIKNRIASYEAGEVFFTTDFKDMASLPTIRKCLGRQVEEGNIRRVMDGTYEKPRFSKVIQEYLPADPEKVANAIAQKYHWTISPCGDIALNKLGLSTQVPVVWTYVSDGPYREFSWDNITLSFKHKTNREISFMSPVSIMVVEALKTLGKNNIDENIVAVLKNKLNAEEKSMLLKETTDSAAWIFDVVRRVCE</sequence>
<dbReference type="EMBL" id="FOIL01000080">
    <property type="protein sequence ID" value="SET95288.1"/>
    <property type="molecule type" value="Genomic_DNA"/>
</dbReference>
<dbReference type="Proteomes" id="UP000199820">
    <property type="component" value="Unassembled WGS sequence"/>
</dbReference>
<dbReference type="InterPro" id="IPR045738">
    <property type="entry name" value="DUF6088"/>
</dbReference>
<evidence type="ECO:0000313" key="2">
    <source>
        <dbReference type="Proteomes" id="UP000199820"/>
    </source>
</evidence>
<name>A0A1I0IEQ5_9FIRM</name>
<proteinExistence type="predicted"/>
<reference evidence="2" key="1">
    <citation type="submission" date="2016-10" db="EMBL/GenBank/DDBJ databases">
        <authorList>
            <person name="Varghese N."/>
            <person name="Submissions S."/>
        </authorList>
    </citation>
    <scope>NUCLEOTIDE SEQUENCE [LARGE SCALE GENOMIC DNA]</scope>
    <source>
        <strain evidence="2">KH1P1</strain>
    </source>
</reference>
<accession>A0A1I0IEQ5</accession>
<gene>
    <name evidence="1" type="ORF">SAMN04487771_10809</name>
</gene>
<dbReference type="RefSeq" id="WP_074650657.1">
    <property type="nucleotide sequence ID" value="NZ_FOIL01000080.1"/>
</dbReference>
<dbReference type="OrthoDB" id="9798200at2"/>
<evidence type="ECO:0008006" key="3">
    <source>
        <dbReference type="Google" id="ProtNLM"/>
    </source>
</evidence>
<dbReference type="AlphaFoldDB" id="A0A1I0IEQ5"/>
<organism evidence="1 2">
    <name type="scientific">[Clostridium] aminophilum</name>
    <dbReference type="NCBI Taxonomy" id="1526"/>
    <lineage>
        <taxon>Bacteria</taxon>
        <taxon>Bacillati</taxon>
        <taxon>Bacillota</taxon>
        <taxon>Clostridia</taxon>
        <taxon>Lachnospirales</taxon>
        <taxon>Lachnospiraceae</taxon>
    </lineage>
</organism>